<evidence type="ECO:0000313" key="1">
    <source>
        <dbReference type="EMBL" id="KJA16575.1"/>
    </source>
</evidence>
<evidence type="ECO:0000313" key="2">
    <source>
        <dbReference type="Proteomes" id="UP000054270"/>
    </source>
</evidence>
<name>A0A0D2P898_HYPSF</name>
<gene>
    <name evidence="1" type="ORF">HYPSUDRAFT_1064401</name>
</gene>
<sequence length="247" mass="28332">MSWWTFPFERLIGVLQRINTNNKIGGPLEQTILESYSKGANLRRWLRRSDCPEVIRQFKVLFDKAFSSHIHADSEPRLNSGPLPVEVAHYRHDGVNFSRAKTHMGNSLILYYPTPTSASPIAGSIQKITTSNQGVRLHVQRQASLEPGQRDPFMRYPSFPAKTYSAEMQHMSHLDIIGFPSVVTHVARYEFKDRAVIMDLSRVRVNLTSNILSDSVANRSNLYTNHSTTDEYVQVHRINMRCAWMLM</sequence>
<protein>
    <submittedName>
        <fullName evidence="1">Uncharacterized protein</fullName>
    </submittedName>
</protein>
<dbReference type="EMBL" id="KN817619">
    <property type="protein sequence ID" value="KJA16575.1"/>
    <property type="molecule type" value="Genomic_DNA"/>
</dbReference>
<dbReference type="OrthoDB" id="3269001at2759"/>
<dbReference type="OMA" id="RINMRCA"/>
<dbReference type="STRING" id="945553.A0A0D2P898"/>
<keyword evidence="2" id="KW-1185">Reference proteome</keyword>
<dbReference type="Proteomes" id="UP000054270">
    <property type="component" value="Unassembled WGS sequence"/>
</dbReference>
<organism evidence="1 2">
    <name type="scientific">Hypholoma sublateritium (strain FD-334 SS-4)</name>
    <dbReference type="NCBI Taxonomy" id="945553"/>
    <lineage>
        <taxon>Eukaryota</taxon>
        <taxon>Fungi</taxon>
        <taxon>Dikarya</taxon>
        <taxon>Basidiomycota</taxon>
        <taxon>Agaricomycotina</taxon>
        <taxon>Agaricomycetes</taxon>
        <taxon>Agaricomycetidae</taxon>
        <taxon>Agaricales</taxon>
        <taxon>Agaricineae</taxon>
        <taxon>Strophariaceae</taxon>
        <taxon>Hypholoma</taxon>
    </lineage>
</organism>
<proteinExistence type="predicted"/>
<reference evidence="2" key="1">
    <citation type="submission" date="2014-04" db="EMBL/GenBank/DDBJ databases">
        <title>Evolutionary Origins and Diversification of the Mycorrhizal Mutualists.</title>
        <authorList>
            <consortium name="DOE Joint Genome Institute"/>
            <consortium name="Mycorrhizal Genomics Consortium"/>
            <person name="Kohler A."/>
            <person name="Kuo A."/>
            <person name="Nagy L.G."/>
            <person name="Floudas D."/>
            <person name="Copeland A."/>
            <person name="Barry K.W."/>
            <person name="Cichocki N."/>
            <person name="Veneault-Fourrey C."/>
            <person name="LaButti K."/>
            <person name="Lindquist E.A."/>
            <person name="Lipzen A."/>
            <person name="Lundell T."/>
            <person name="Morin E."/>
            <person name="Murat C."/>
            <person name="Riley R."/>
            <person name="Ohm R."/>
            <person name="Sun H."/>
            <person name="Tunlid A."/>
            <person name="Henrissat B."/>
            <person name="Grigoriev I.V."/>
            <person name="Hibbett D.S."/>
            <person name="Martin F."/>
        </authorList>
    </citation>
    <scope>NUCLEOTIDE SEQUENCE [LARGE SCALE GENOMIC DNA]</scope>
    <source>
        <strain evidence="2">FD-334 SS-4</strain>
    </source>
</reference>
<accession>A0A0D2P898</accession>
<dbReference type="AlphaFoldDB" id="A0A0D2P898"/>